<evidence type="ECO:0000256" key="2">
    <source>
        <dbReference type="ARBA" id="ARBA00008193"/>
    </source>
</evidence>
<accession>A0A6A9UTR8</accession>
<organism evidence="9 10">
    <name type="scientific">Auraticoccus cholistanensis</name>
    <dbReference type="NCBI Taxonomy" id="2656650"/>
    <lineage>
        <taxon>Bacteria</taxon>
        <taxon>Bacillati</taxon>
        <taxon>Actinomycetota</taxon>
        <taxon>Actinomycetes</taxon>
        <taxon>Propionibacteriales</taxon>
        <taxon>Propionibacteriaceae</taxon>
        <taxon>Auraticoccus</taxon>
    </lineage>
</organism>
<proteinExistence type="inferred from homology"/>
<evidence type="ECO:0000313" key="9">
    <source>
        <dbReference type="EMBL" id="MVA75135.1"/>
    </source>
</evidence>
<evidence type="ECO:0000256" key="6">
    <source>
        <dbReference type="ARBA" id="ARBA00023136"/>
    </source>
</evidence>
<feature type="domain" description="Glycine transporter" evidence="8">
    <location>
        <begin position="94"/>
        <end position="166"/>
    </location>
</feature>
<dbReference type="Pfam" id="PF03458">
    <property type="entry name" value="Gly_transporter"/>
    <property type="match status" value="2"/>
</dbReference>
<dbReference type="GO" id="GO:0005886">
    <property type="term" value="C:plasma membrane"/>
    <property type="evidence" value="ECO:0007669"/>
    <property type="project" value="UniProtKB-SubCell"/>
</dbReference>
<evidence type="ECO:0000313" key="10">
    <source>
        <dbReference type="Proteomes" id="UP000435304"/>
    </source>
</evidence>
<feature type="domain" description="Glycine transporter" evidence="8">
    <location>
        <begin position="7"/>
        <end position="81"/>
    </location>
</feature>
<evidence type="ECO:0000256" key="4">
    <source>
        <dbReference type="ARBA" id="ARBA00022692"/>
    </source>
</evidence>
<keyword evidence="3" id="KW-1003">Cell membrane</keyword>
<evidence type="ECO:0000256" key="3">
    <source>
        <dbReference type="ARBA" id="ARBA00022475"/>
    </source>
</evidence>
<feature type="transmembrane region" description="Helical" evidence="7">
    <location>
        <begin position="150"/>
        <end position="168"/>
    </location>
</feature>
<keyword evidence="10" id="KW-1185">Reference proteome</keyword>
<feature type="transmembrane region" description="Helical" evidence="7">
    <location>
        <begin position="64"/>
        <end position="82"/>
    </location>
</feature>
<dbReference type="AlphaFoldDB" id="A0A6A9UTR8"/>
<feature type="transmembrane region" description="Helical" evidence="7">
    <location>
        <begin position="6"/>
        <end position="25"/>
    </location>
</feature>
<dbReference type="PANTHER" id="PTHR30506">
    <property type="entry name" value="INNER MEMBRANE PROTEIN"/>
    <property type="match status" value="1"/>
</dbReference>
<feature type="transmembrane region" description="Helical" evidence="7">
    <location>
        <begin position="118"/>
        <end position="138"/>
    </location>
</feature>
<reference evidence="9 10" key="1">
    <citation type="submission" date="2019-12" db="EMBL/GenBank/DDBJ databases">
        <title>Auraticoccus cholistani sp. nov., an actinomycete isolated from soil of Cholistan desert.</title>
        <authorList>
            <person name="Cheema M.T."/>
        </authorList>
    </citation>
    <scope>NUCLEOTIDE SEQUENCE [LARGE SCALE GENOMIC DNA]</scope>
    <source>
        <strain evidence="9 10">F435</strain>
    </source>
</reference>
<evidence type="ECO:0000256" key="7">
    <source>
        <dbReference type="SAM" id="Phobius"/>
    </source>
</evidence>
<keyword evidence="6 7" id="KW-0472">Membrane</keyword>
<dbReference type="EMBL" id="WPCU01000004">
    <property type="protein sequence ID" value="MVA75135.1"/>
    <property type="molecule type" value="Genomic_DNA"/>
</dbReference>
<dbReference type="Proteomes" id="UP000435304">
    <property type="component" value="Unassembled WGS sequence"/>
</dbReference>
<name>A0A6A9UTR8_9ACTN</name>
<evidence type="ECO:0000259" key="8">
    <source>
        <dbReference type="Pfam" id="PF03458"/>
    </source>
</evidence>
<gene>
    <name evidence="9" type="ORF">GC722_03695</name>
</gene>
<keyword evidence="4 7" id="KW-0812">Transmembrane</keyword>
<comment type="subcellular location">
    <subcellularLocation>
        <location evidence="1">Cell membrane</location>
        <topology evidence="1">Multi-pass membrane protein</topology>
    </subcellularLocation>
</comment>
<comment type="caution">
    <text evidence="9">The sequence shown here is derived from an EMBL/GenBank/DDBJ whole genome shotgun (WGS) entry which is preliminary data.</text>
</comment>
<keyword evidence="5 7" id="KW-1133">Transmembrane helix</keyword>
<protein>
    <submittedName>
        <fullName evidence="9">Trimeric intracellular cation channel family protein</fullName>
    </submittedName>
</protein>
<dbReference type="RefSeq" id="WP_331714352.1">
    <property type="nucleotide sequence ID" value="NZ_WPCU01000004.1"/>
</dbReference>
<feature type="transmembrane region" description="Helical" evidence="7">
    <location>
        <begin position="174"/>
        <end position="190"/>
    </location>
</feature>
<dbReference type="PANTHER" id="PTHR30506:SF3">
    <property type="entry name" value="UPF0126 INNER MEMBRANE PROTEIN YADS-RELATED"/>
    <property type="match status" value="1"/>
</dbReference>
<feature type="transmembrane region" description="Helical" evidence="7">
    <location>
        <begin position="32"/>
        <end position="52"/>
    </location>
</feature>
<comment type="similarity">
    <text evidence="2">Belongs to the UPF0126 family.</text>
</comment>
<sequence>MSPLLLVLDLAGIFVFSLSGGLAGVRNRLDVFGVLVLAALTGLGGGILRDLLIGAVPPASLADWRYLVVPVVAGLVAFRFHPRLSRIERHIARFDALGLGLFCVTGAVKALQFGLNPFAAALLGMLTGVGGGVLRDLMAGRTPLVLREEIYALAALAGASVAVVAWAGGWYAPWVAVLAAAVCIVIRLLALHHHWQMPHAGNLD</sequence>
<evidence type="ECO:0000256" key="5">
    <source>
        <dbReference type="ARBA" id="ARBA00022989"/>
    </source>
</evidence>
<dbReference type="InterPro" id="IPR005115">
    <property type="entry name" value="Gly_transporter"/>
</dbReference>
<evidence type="ECO:0000256" key="1">
    <source>
        <dbReference type="ARBA" id="ARBA00004651"/>
    </source>
</evidence>